<reference evidence="1 2" key="1">
    <citation type="submission" date="2019-04" db="EMBL/GenBank/DDBJ databases">
        <title>Sphingobacterium olei sp. nov., isolated from oil-contaminated soil.</title>
        <authorList>
            <person name="Liu B."/>
        </authorList>
    </citation>
    <scope>NUCLEOTIDE SEQUENCE [LARGE SCALE GENOMIC DNA]</scope>
    <source>
        <strain evidence="1 2">Y3L14</strain>
    </source>
</reference>
<sequence>MNFTRLIILFLITTNILSFESNGQTMDSISVKAEYGFKNEELKMLMDIEQVDYYKVTFQNKQLEGNPYLLFTTMEYVKGVLIKKDTLVSQDFAKEYLKFKNIDSTTVLSLVTKPKGDSITFHYNLLGVQFSKNYKRIVRDDYSLRDGLVTNESYKSIPVNTMLPLFVYSLPYEDPNQPGYLFYCALTADGVAPDKWWDKYKVEHYIIVEMKIVSD</sequence>
<dbReference type="RefSeq" id="WP_136822352.1">
    <property type="nucleotide sequence ID" value="NZ_BMJX01000007.1"/>
</dbReference>
<dbReference type="EMBL" id="SUKA01000007">
    <property type="protein sequence ID" value="TJY62566.1"/>
    <property type="molecule type" value="Genomic_DNA"/>
</dbReference>
<dbReference type="Proteomes" id="UP000309872">
    <property type="component" value="Unassembled WGS sequence"/>
</dbReference>
<evidence type="ECO:0000313" key="1">
    <source>
        <dbReference type="EMBL" id="TJY62566.1"/>
    </source>
</evidence>
<keyword evidence="2" id="KW-1185">Reference proteome</keyword>
<accession>A0A4U0GUK5</accession>
<organism evidence="1 2">
    <name type="scientific">Sphingobacterium alkalisoli</name>
    <dbReference type="NCBI Taxonomy" id="1874115"/>
    <lineage>
        <taxon>Bacteria</taxon>
        <taxon>Pseudomonadati</taxon>
        <taxon>Bacteroidota</taxon>
        <taxon>Sphingobacteriia</taxon>
        <taxon>Sphingobacteriales</taxon>
        <taxon>Sphingobacteriaceae</taxon>
        <taxon>Sphingobacterium</taxon>
    </lineage>
</organism>
<dbReference type="AlphaFoldDB" id="A0A4U0GUK5"/>
<protein>
    <submittedName>
        <fullName evidence="1">Uncharacterized protein</fullName>
    </submittedName>
</protein>
<comment type="caution">
    <text evidence="1">The sequence shown here is derived from an EMBL/GenBank/DDBJ whole genome shotgun (WGS) entry which is preliminary data.</text>
</comment>
<evidence type="ECO:0000313" key="2">
    <source>
        <dbReference type="Proteomes" id="UP000309872"/>
    </source>
</evidence>
<name>A0A4U0GUK5_9SPHI</name>
<gene>
    <name evidence="1" type="ORF">FAZ19_19020</name>
</gene>
<proteinExistence type="predicted"/>
<dbReference type="OrthoDB" id="883791at2"/>